<dbReference type="InterPro" id="IPR023346">
    <property type="entry name" value="Lysozyme-like_dom_sf"/>
</dbReference>
<dbReference type="Pfam" id="PF01464">
    <property type="entry name" value="SLT"/>
    <property type="match status" value="1"/>
</dbReference>
<dbReference type="RefSeq" id="WP_380967154.1">
    <property type="nucleotide sequence ID" value="NZ_JBHTCO010000018.1"/>
</dbReference>
<dbReference type="Proteomes" id="UP001596505">
    <property type="component" value="Unassembled WGS sequence"/>
</dbReference>
<evidence type="ECO:0000259" key="1">
    <source>
        <dbReference type="Pfam" id="PF01464"/>
    </source>
</evidence>
<dbReference type="PANTHER" id="PTHR37423:SF2">
    <property type="entry name" value="MEMBRANE-BOUND LYTIC MUREIN TRANSGLYCOSYLASE C"/>
    <property type="match status" value="1"/>
</dbReference>
<accession>A0ABW2PZI6</accession>
<keyword evidence="3" id="KW-1185">Reference proteome</keyword>
<proteinExistence type="predicted"/>
<dbReference type="Gene3D" id="1.10.530.10">
    <property type="match status" value="1"/>
</dbReference>
<reference evidence="3" key="1">
    <citation type="journal article" date="2019" name="Int. J. Syst. Evol. Microbiol.">
        <title>The Global Catalogue of Microorganisms (GCM) 10K type strain sequencing project: providing services to taxonomists for standard genome sequencing and annotation.</title>
        <authorList>
            <consortium name="The Broad Institute Genomics Platform"/>
            <consortium name="The Broad Institute Genome Sequencing Center for Infectious Disease"/>
            <person name="Wu L."/>
            <person name="Ma J."/>
        </authorList>
    </citation>
    <scope>NUCLEOTIDE SEQUENCE [LARGE SCALE GENOMIC DNA]</scope>
    <source>
        <strain evidence="3">CGMCC 1.16305</strain>
    </source>
</reference>
<dbReference type="CDD" id="cd00254">
    <property type="entry name" value="LT-like"/>
    <property type="match status" value="1"/>
</dbReference>
<dbReference type="InterPro" id="IPR008258">
    <property type="entry name" value="Transglycosylase_SLT_dom_1"/>
</dbReference>
<sequence>MINDLQWIQPFMQVNTLSGMQSNENDCMQLSSQNMFAELLEAALMASVSENLNLSPAYQPNELLMHKLNQPSPLKPETKVTNQSNHSENVKRIQPTNEHFRPSAKEHNGINAYINEAAKKYNVDPKLLQSVIKHESGGNTYCTSPAGAQGLMQLMPDTARALGVSDPYDPKQNIEGGAKYLRHLLDQFNNDPSLALAAYNAGPGNVQKFGGIPPFKETQNYVKNVLATYYHEI</sequence>
<evidence type="ECO:0000313" key="2">
    <source>
        <dbReference type="EMBL" id="MFC7394117.1"/>
    </source>
</evidence>
<organism evidence="2 3">
    <name type="scientific">Scopulibacillus cellulosilyticus</name>
    <dbReference type="NCBI Taxonomy" id="2665665"/>
    <lineage>
        <taxon>Bacteria</taxon>
        <taxon>Bacillati</taxon>
        <taxon>Bacillota</taxon>
        <taxon>Bacilli</taxon>
        <taxon>Bacillales</taxon>
        <taxon>Sporolactobacillaceae</taxon>
        <taxon>Scopulibacillus</taxon>
    </lineage>
</organism>
<protein>
    <submittedName>
        <fullName evidence="2">Lytic transglycosylase domain-containing protein</fullName>
    </submittedName>
</protein>
<comment type="caution">
    <text evidence="2">The sequence shown here is derived from an EMBL/GenBank/DDBJ whole genome shotgun (WGS) entry which is preliminary data.</text>
</comment>
<dbReference type="SUPFAM" id="SSF53955">
    <property type="entry name" value="Lysozyme-like"/>
    <property type="match status" value="1"/>
</dbReference>
<evidence type="ECO:0000313" key="3">
    <source>
        <dbReference type="Proteomes" id="UP001596505"/>
    </source>
</evidence>
<dbReference type="EMBL" id="JBHTCO010000018">
    <property type="protein sequence ID" value="MFC7394117.1"/>
    <property type="molecule type" value="Genomic_DNA"/>
</dbReference>
<feature type="domain" description="Transglycosylase SLT" evidence="1">
    <location>
        <begin position="113"/>
        <end position="221"/>
    </location>
</feature>
<dbReference type="PANTHER" id="PTHR37423">
    <property type="entry name" value="SOLUBLE LYTIC MUREIN TRANSGLYCOSYLASE-RELATED"/>
    <property type="match status" value="1"/>
</dbReference>
<name>A0ABW2PZI6_9BACL</name>
<gene>
    <name evidence="2" type="ORF">ACFQRG_14265</name>
</gene>